<dbReference type="EMBL" id="CDRZ01000079">
    <property type="protein sequence ID" value="CEO88277.1"/>
    <property type="molecule type" value="Genomic_DNA"/>
</dbReference>
<dbReference type="Proteomes" id="UP000046155">
    <property type="component" value="Unassembled WGS sequence"/>
</dbReference>
<accession>A0A0B7MKU3</accession>
<dbReference type="AlphaFoldDB" id="A0A0B7MKU3"/>
<evidence type="ECO:0000256" key="1">
    <source>
        <dbReference type="SAM" id="Phobius"/>
    </source>
</evidence>
<sequence>MRRCGRVLVVITIIAIMAGGILLTDNNMRELQGMEKSHLSFNGKILSSYIKKTYKKVYTRAVRAGLDTWCDMIMETSADLIKSIQETTDQRFSAEP</sequence>
<keyword evidence="1" id="KW-1133">Transmembrane helix</keyword>
<evidence type="ECO:0000313" key="2">
    <source>
        <dbReference type="EMBL" id="CEO88277.1"/>
    </source>
</evidence>
<name>A0A0B7MKU3_9FIRM</name>
<organism evidence="2 3">
    <name type="scientific">Syntrophaceticus schinkii</name>
    <dbReference type="NCBI Taxonomy" id="499207"/>
    <lineage>
        <taxon>Bacteria</taxon>
        <taxon>Bacillati</taxon>
        <taxon>Bacillota</taxon>
        <taxon>Clostridia</taxon>
        <taxon>Thermoanaerobacterales</taxon>
        <taxon>Thermoanaerobacterales Family III. Incertae Sedis</taxon>
        <taxon>Syntrophaceticus</taxon>
    </lineage>
</organism>
<keyword evidence="1" id="KW-0812">Transmembrane</keyword>
<proteinExistence type="predicted"/>
<gene>
    <name evidence="2" type="ORF">SSCH_170010</name>
</gene>
<dbReference type="RefSeq" id="WP_044664473.1">
    <property type="nucleotide sequence ID" value="NZ_CDRZ01000079.1"/>
</dbReference>
<reference evidence="3" key="1">
    <citation type="submission" date="2015-01" db="EMBL/GenBank/DDBJ databases">
        <authorList>
            <person name="Manzoor Shahid"/>
            <person name="Zubair Saima"/>
        </authorList>
    </citation>
    <scope>NUCLEOTIDE SEQUENCE [LARGE SCALE GENOMIC DNA]</scope>
    <source>
        <strain evidence="3">Sp3</strain>
    </source>
</reference>
<protein>
    <submittedName>
        <fullName evidence="2">Uncharacterized protein</fullName>
    </submittedName>
</protein>
<keyword evidence="1" id="KW-0472">Membrane</keyword>
<feature type="transmembrane region" description="Helical" evidence="1">
    <location>
        <begin position="6"/>
        <end position="24"/>
    </location>
</feature>
<evidence type="ECO:0000313" key="3">
    <source>
        <dbReference type="Proteomes" id="UP000046155"/>
    </source>
</evidence>
<keyword evidence="3" id="KW-1185">Reference proteome</keyword>